<dbReference type="InterPro" id="IPR023772">
    <property type="entry name" value="DNA-bd_HTH_TetR-type_CS"/>
</dbReference>
<name>A0A369P421_9ACTN</name>
<dbReference type="Pfam" id="PF00440">
    <property type="entry name" value="TetR_N"/>
    <property type="match status" value="1"/>
</dbReference>
<dbReference type="PROSITE" id="PS01081">
    <property type="entry name" value="HTH_TETR_1"/>
    <property type="match status" value="1"/>
</dbReference>
<dbReference type="InterPro" id="IPR036271">
    <property type="entry name" value="Tet_transcr_reg_TetR-rel_C_sf"/>
</dbReference>
<comment type="caution">
    <text evidence="4">The sequence shown here is derived from an EMBL/GenBank/DDBJ whole genome shotgun (WGS) entry which is preliminary data.</text>
</comment>
<dbReference type="PRINTS" id="PR00455">
    <property type="entry name" value="HTHTETR"/>
</dbReference>
<reference evidence="4 5" key="1">
    <citation type="journal article" date="2018" name="Elife">
        <title>Discovery and characterization of a prevalent human gut bacterial enzyme sufficient for the inactivation of a family of plant toxins.</title>
        <authorList>
            <person name="Koppel N."/>
            <person name="Bisanz J.E."/>
            <person name="Pandelia M.E."/>
            <person name="Turnbaugh P.J."/>
            <person name="Balskus E.P."/>
        </authorList>
    </citation>
    <scope>NUCLEOTIDE SEQUENCE [LARGE SCALE GENOMIC DNA]</scope>
    <source>
        <strain evidence="4 5">OB21 GAM 11</strain>
    </source>
</reference>
<dbReference type="GO" id="GO:0003677">
    <property type="term" value="F:DNA binding"/>
    <property type="evidence" value="ECO:0007669"/>
    <property type="project" value="UniProtKB-UniRule"/>
</dbReference>
<evidence type="ECO:0000256" key="2">
    <source>
        <dbReference type="ARBA" id="ARBA00023125"/>
    </source>
</evidence>
<keyword evidence="3" id="KW-0804">Transcription</keyword>
<dbReference type="AlphaFoldDB" id="A0A369P421"/>
<dbReference type="RefSeq" id="WP_114539644.1">
    <property type="nucleotide sequence ID" value="NZ_JBKWZQ010000004.1"/>
</dbReference>
<dbReference type="GO" id="GO:0045892">
    <property type="term" value="P:negative regulation of DNA-templated transcription"/>
    <property type="evidence" value="ECO:0007669"/>
    <property type="project" value="UniProtKB-ARBA"/>
</dbReference>
<gene>
    <name evidence="4" type="ORF">C1850_10740</name>
</gene>
<dbReference type="EMBL" id="PPUT01000037">
    <property type="protein sequence ID" value="RDC41909.1"/>
    <property type="molecule type" value="Genomic_DNA"/>
</dbReference>
<evidence type="ECO:0000313" key="4">
    <source>
        <dbReference type="EMBL" id="RDC41909.1"/>
    </source>
</evidence>
<organism evidence="4 5">
    <name type="scientific">Adlercreutzia equolifaciens subsp. celatus</name>
    <dbReference type="NCBI Taxonomy" id="394340"/>
    <lineage>
        <taxon>Bacteria</taxon>
        <taxon>Bacillati</taxon>
        <taxon>Actinomycetota</taxon>
        <taxon>Coriobacteriia</taxon>
        <taxon>Eggerthellales</taxon>
        <taxon>Eggerthellaceae</taxon>
        <taxon>Adlercreutzia</taxon>
    </lineage>
</organism>
<dbReference type="InterPro" id="IPR009057">
    <property type="entry name" value="Homeodomain-like_sf"/>
</dbReference>
<proteinExistence type="predicted"/>
<dbReference type="PANTHER" id="PTHR47506">
    <property type="entry name" value="TRANSCRIPTIONAL REGULATORY PROTEIN"/>
    <property type="match status" value="1"/>
</dbReference>
<dbReference type="Proteomes" id="UP000253805">
    <property type="component" value="Unassembled WGS sequence"/>
</dbReference>
<dbReference type="SUPFAM" id="SSF48498">
    <property type="entry name" value="Tetracyclin repressor-like, C-terminal domain"/>
    <property type="match status" value="1"/>
</dbReference>
<evidence type="ECO:0000256" key="1">
    <source>
        <dbReference type="ARBA" id="ARBA00023015"/>
    </source>
</evidence>
<evidence type="ECO:0000256" key="3">
    <source>
        <dbReference type="ARBA" id="ARBA00023163"/>
    </source>
</evidence>
<dbReference type="SUPFAM" id="SSF46689">
    <property type="entry name" value="Homeodomain-like"/>
    <property type="match status" value="1"/>
</dbReference>
<keyword evidence="2" id="KW-0238">DNA-binding</keyword>
<dbReference type="PANTHER" id="PTHR47506:SF6">
    <property type="entry name" value="HTH-TYPE TRANSCRIPTIONAL REPRESSOR NEMR"/>
    <property type="match status" value="1"/>
</dbReference>
<dbReference type="InterPro" id="IPR001647">
    <property type="entry name" value="HTH_TetR"/>
</dbReference>
<dbReference type="PROSITE" id="PS50977">
    <property type="entry name" value="HTH_TETR_2"/>
    <property type="match status" value="1"/>
</dbReference>
<keyword evidence="1" id="KW-0805">Transcription regulation</keyword>
<protein>
    <submittedName>
        <fullName evidence="4">Uncharacterized protein</fullName>
    </submittedName>
</protein>
<accession>A0A369P421</accession>
<dbReference type="Gene3D" id="1.10.357.10">
    <property type="entry name" value="Tetracycline Repressor, domain 2"/>
    <property type="match status" value="1"/>
</dbReference>
<dbReference type="FunFam" id="1.10.10.60:FF:000141">
    <property type="entry name" value="TetR family transcriptional regulator"/>
    <property type="match status" value="1"/>
</dbReference>
<sequence length="188" mass="20463">MSTRDQILEIAYRAFAEKGYNHTSMGAIAEELGITRPALYYHFSSKEDLLLATYEMIDPLINVSADEALGCTEPAEFKQAFAALIASITSNLRNDEQRARFVATVESTSGQIPAITESAQAQYDETCAIFATALEHGKAIGAVSADMDIDAAKQYLGIFIYGIGDIMLRGCKINMKATRDMALKAIFG</sequence>
<evidence type="ECO:0000313" key="5">
    <source>
        <dbReference type="Proteomes" id="UP000253805"/>
    </source>
</evidence>